<dbReference type="AlphaFoldDB" id="A0AAV0YQN4"/>
<dbReference type="EMBL" id="OX451736">
    <property type="protein sequence ID" value="CAI8587113.1"/>
    <property type="molecule type" value="Genomic_DNA"/>
</dbReference>
<evidence type="ECO:0000313" key="2">
    <source>
        <dbReference type="Proteomes" id="UP001157006"/>
    </source>
</evidence>
<proteinExistence type="predicted"/>
<evidence type="ECO:0000313" key="1">
    <source>
        <dbReference type="EMBL" id="CAI8587113.1"/>
    </source>
</evidence>
<dbReference type="Proteomes" id="UP001157006">
    <property type="component" value="Chromosome 1L"/>
</dbReference>
<gene>
    <name evidence="1" type="ORF">VFH_I284560</name>
</gene>
<accession>A0AAV0YQN4</accession>
<sequence>MFKYMDGVCHWWDESETRDKAYLVSFDLSNEVFFKTSIPSNMDDDTDIDIGIDTRIVFRYLLVLNGSIGWITNYHETATFHISILGEVRVKDLWTKLFVVGLLSCVDHLMGVGKNNDIFFPEKMMMN</sequence>
<organism evidence="1 2">
    <name type="scientific">Vicia faba</name>
    <name type="common">Broad bean</name>
    <name type="synonym">Faba vulgaris</name>
    <dbReference type="NCBI Taxonomy" id="3906"/>
    <lineage>
        <taxon>Eukaryota</taxon>
        <taxon>Viridiplantae</taxon>
        <taxon>Streptophyta</taxon>
        <taxon>Embryophyta</taxon>
        <taxon>Tracheophyta</taxon>
        <taxon>Spermatophyta</taxon>
        <taxon>Magnoliopsida</taxon>
        <taxon>eudicotyledons</taxon>
        <taxon>Gunneridae</taxon>
        <taxon>Pentapetalae</taxon>
        <taxon>rosids</taxon>
        <taxon>fabids</taxon>
        <taxon>Fabales</taxon>
        <taxon>Fabaceae</taxon>
        <taxon>Papilionoideae</taxon>
        <taxon>50 kb inversion clade</taxon>
        <taxon>NPAAA clade</taxon>
        <taxon>Hologalegina</taxon>
        <taxon>IRL clade</taxon>
        <taxon>Fabeae</taxon>
        <taxon>Vicia</taxon>
    </lineage>
</organism>
<name>A0AAV0YQN4_VICFA</name>
<reference evidence="1 2" key="1">
    <citation type="submission" date="2023-01" db="EMBL/GenBank/DDBJ databases">
        <authorList>
            <person name="Kreplak J."/>
        </authorList>
    </citation>
    <scope>NUCLEOTIDE SEQUENCE [LARGE SCALE GENOMIC DNA]</scope>
</reference>
<protein>
    <recommendedName>
        <fullName evidence="3">F-box associated domain-containing protein</fullName>
    </recommendedName>
</protein>
<keyword evidence="2" id="KW-1185">Reference proteome</keyword>
<evidence type="ECO:0008006" key="3">
    <source>
        <dbReference type="Google" id="ProtNLM"/>
    </source>
</evidence>